<gene>
    <name evidence="2" type="ORF">TrLO_g754</name>
</gene>
<evidence type="ECO:0000256" key="1">
    <source>
        <dbReference type="SAM" id="MobiDB-lite"/>
    </source>
</evidence>
<accession>A0A9W7F1P6</accession>
<keyword evidence="3" id="KW-1185">Reference proteome</keyword>
<dbReference type="AlphaFoldDB" id="A0A9W7F1P6"/>
<dbReference type="Proteomes" id="UP001165122">
    <property type="component" value="Unassembled WGS sequence"/>
</dbReference>
<protein>
    <submittedName>
        <fullName evidence="2">Uncharacterized protein</fullName>
    </submittedName>
</protein>
<feature type="compositionally biased region" description="Low complexity" evidence="1">
    <location>
        <begin position="34"/>
        <end position="46"/>
    </location>
</feature>
<evidence type="ECO:0000313" key="2">
    <source>
        <dbReference type="EMBL" id="GMH99858.1"/>
    </source>
</evidence>
<dbReference type="EMBL" id="BRXW01000016">
    <property type="protein sequence ID" value="GMH99858.1"/>
    <property type="molecule type" value="Genomic_DNA"/>
</dbReference>
<reference evidence="3" key="1">
    <citation type="journal article" date="2023" name="Commun. Biol.">
        <title>Genome analysis of Parmales, the sister group of diatoms, reveals the evolutionary specialization of diatoms from phago-mixotrophs to photoautotrophs.</title>
        <authorList>
            <person name="Ban H."/>
            <person name="Sato S."/>
            <person name="Yoshikawa S."/>
            <person name="Yamada K."/>
            <person name="Nakamura Y."/>
            <person name="Ichinomiya M."/>
            <person name="Sato N."/>
            <person name="Blanc-Mathieu R."/>
            <person name="Endo H."/>
            <person name="Kuwata A."/>
            <person name="Ogata H."/>
        </authorList>
    </citation>
    <scope>NUCLEOTIDE SEQUENCE [LARGE SCALE GENOMIC DNA]</scope>
    <source>
        <strain evidence="3">NIES 3700</strain>
    </source>
</reference>
<organism evidence="2 3">
    <name type="scientific">Triparma laevis f. longispina</name>
    <dbReference type="NCBI Taxonomy" id="1714387"/>
    <lineage>
        <taxon>Eukaryota</taxon>
        <taxon>Sar</taxon>
        <taxon>Stramenopiles</taxon>
        <taxon>Ochrophyta</taxon>
        <taxon>Bolidophyceae</taxon>
        <taxon>Parmales</taxon>
        <taxon>Triparmaceae</taxon>
        <taxon>Triparma</taxon>
    </lineage>
</organism>
<feature type="compositionally biased region" description="Polar residues" evidence="1">
    <location>
        <begin position="172"/>
        <end position="182"/>
    </location>
</feature>
<comment type="caution">
    <text evidence="2">The sequence shown here is derived from an EMBL/GenBank/DDBJ whole genome shotgun (WGS) entry which is preliminary data.</text>
</comment>
<feature type="region of interest" description="Disordered" evidence="1">
    <location>
        <begin position="145"/>
        <end position="164"/>
    </location>
</feature>
<evidence type="ECO:0000313" key="3">
    <source>
        <dbReference type="Proteomes" id="UP001165122"/>
    </source>
</evidence>
<feature type="region of interest" description="Disordered" evidence="1">
    <location>
        <begin position="1"/>
        <end position="82"/>
    </location>
</feature>
<feature type="compositionally biased region" description="Polar residues" evidence="1">
    <location>
        <begin position="24"/>
        <end position="33"/>
    </location>
</feature>
<proteinExistence type="predicted"/>
<feature type="region of interest" description="Disordered" evidence="1">
    <location>
        <begin position="172"/>
        <end position="199"/>
    </location>
</feature>
<dbReference type="OrthoDB" id="10613363at2759"/>
<name>A0A9W7F1P6_9STRA</name>
<sequence>MATFSQEVFAYSGPPHTNGVPQDLQEQQTTTNDLQTSSLPTSLSRLSMEESLPESEGESKETPMVSLSMSDETIPPAPVVKKPANPYSHLGYENLTSNPYAQQTQIKVLTTPQSVVEPLQSPRAATPLPPINSFSRTIASPFKVIATSPSPHNSPSPRTSPPLRQLNIDKMFSSNSKPSVSNFKRRLVEEGPSSPKRTRLMSVQERQEILEEEFDYRYVDGLGK</sequence>